<feature type="signal peptide" evidence="2">
    <location>
        <begin position="1"/>
        <end position="22"/>
    </location>
</feature>
<name>A0A285R262_9SPHN</name>
<organism evidence="3 4">
    <name type="scientific">Sphingomonas guangdongensis</name>
    <dbReference type="NCBI Taxonomy" id="1141890"/>
    <lineage>
        <taxon>Bacteria</taxon>
        <taxon>Pseudomonadati</taxon>
        <taxon>Pseudomonadota</taxon>
        <taxon>Alphaproteobacteria</taxon>
        <taxon>Sphingomonadales</taxon>
        <taxon>Sphingomonadaceae</taxon>
        <taxon>Sphingomonas</taxon>
    </lineage>
</organism>
<protein>
    <submittedName>
        <fullName evidence="3">Uncharacterized protein</fullName>
    </submittedName>
</protein>
<dbReference type="Pfam" id="PF20388">
    <property type="entry name" value="DUF6683"/>
    <property type="match status" value="1"/>
</dbReference>
<keyword evidence="4" id="KW-1185">Reference proteome</keyword>
<gene>
    <name evidence="3" type="ORF">SAMN06297144_1537</name>
</gene>
<reference evidence="3 4" key="1">
    <citation type="submission" date="2017-07" db="EMBL/GenBank/DDBJ databases">
        <authorList>
            <person name="Sun Z.S."/>
            <person name="Albrecht U."/>
            <person name="Echele G."/>
            <person name="Lee C.C."/>
        </authorList>
    </citation>
    <scope>NUCLEOTIDE SEQUENCE [LARGE SCALE GENOMIC DNA]</scope>
    <source>
        <strain evidence="3 4">CGMCC 1.12672</strain>
    </source>
</reference>
<dbReference type="RefSeq" id="WP_097063463.1">
    <property type="nucleotide sequence ID" value="NZ_OBMI01000002.1"/>
</dbReference>
<dbReference type="EMBL" id="OBMI01000002">
    <property type="protein sequence ID" value="SOB86432.1"/>
    <property type="molecule type" value="Genomic_DNA"/>
</dbReference>
<dbReference type="AlphaFoldDB" id="A0A285R262"/>
<evidence type="ECO:0000313" key="4">
    <source>
        <dbReference type="Proteomes" id="UP000219494"/>
    </source>
</evidence>
<keyword evidence="2" id="KW-0732">Signal</keyword>
<dbReference type="Proteomes" id="UP000219494">
    <property type="component" value="Unassembled WGS sequence"/>
</dbReference>
<feature type="region of interest" description="Disordered" evidence="1">
    <location>
        <begin position="55"/>
        <end position="75"/>
    </location>
</feature>
<evidence type="ECO:0000313" key="3">
    <source>
        <dbReference type="EMBL" id="SOB86432.1"/>
    </source>
</evidence>
<feature type="chain" id="PRO_5013171216" evidence="2">
    <location>
        <begin position="23"/>
        <end position="252"/>
    </location>
</feature>
<dbReference type="InterPro" id="IPR046505">
    <property type="entry name" value="DUF6683"/>
</dbReference>
<evidence type="ECO:0000256" key="2">
    <source>
        <dbReference type="SAM" id="SignalP"/>
    </source>
</evidence>
<accession>A0A285R262</accession>
<sequence>MHLIIRLAIAAIMLLPCTPASAAIFSWSDNHFQGAVNGMITNQIAITQGALANSANTRARRQPGVPSALQSAPRPTAASRAAATYRVSLERRRANLARFIAKSRKVDPKGAAAMAQLTASKDIIAEIGTALRPYGLRVDDVADAYTMWWMDAWDAAHGRQSSPDRGQYQAVRAQALQAITTTPEFARADDAAKQEYAEALLVQAAMIEAMIEKYGSDPAMARKIAASVRQGARASGLNLDAMTLTPTGFVLR</sequence>
<dbReference type="OrthoDB" id="7563604at2"/>
<evidence type="ECO:0000256" key="1">
    <source>
        <dbReference type="SAM" id="MobiDB-lite"/>
    </source>
</evidence>
<proteinExistence type="predicted"/>